<accession>A0A644UUB6</accession>
<proteinExistence type="predicted"/>
<organism evidence="1">
    <name type="scientific">bioreactor metagenome</name>
    <dbReference type="NCBI Taxonomy" id="1076179"/>
    <lineage>
        <taxon>unclassified sequences</taxon>
        <taxon>metagenomes</taxon>
        <taxon>ecological metagenomes</taxon>
    </lineage>
</organism>
<comment type="caution">
    <text evidence="1">The sequence shown here is derived from an EMBL/GenBank/DDBJ whole genome shotgun (WGS) entry which is preliminary data.</text>
</comment>
<dbReference type="AlphaFoldDB" id="A0A644UUB6"/>
<evidence type="ECO:0000313" key="1">
    <source>
        <dbReference type="EMBL" id="MPL82656.1"/>
    </source>
</evidence>
<dbReference type="EMBL" id="VSSQ01000165">
    <property type="protein sequence ID" value="MPL82656.1"/>
    <property type="molecule type" value="Genomic_DNA"/>
</dbReference>
<gene>
    <name evidence="1" type="ORF">SDC9_28604</name>
</gene>
<reference evidence="1" key="1">
    <citation type="submission" date="2019-08" db="EMBL/GenBank/DDBJ databases">
        <authorList>
            <person name="Kucharzyk K."/>
            <person name="Murdoch R.W."/>
            <person name="Higgins S."/>
            <person name="Loffler F."/>
        </authorList>
    </citation>
    <scope>NUCLEOTIDE SEQUENCE</scope>
</reference>
<name>A0A644UUB6_9ZZZZ</name>
<sequence>MLAISTFTHEKSPSKKLSKMVAGRSKWSGNTYLRVESLDKISSGEMFPENDPGK</sequence>
<protein>
    <submittedName>
        <fullName evidence="1">Uncharacterized protein</fullName>
    </submittedName>
</protein>